<keyword evidence="8 10" id="KW-1133">Transmembrane helix</keyword>
<feature type="signal peptide" evidence="11">
    <location>
        <begin position="1"/>
        <end position="16"/>
    </location>
</feature>
<dbReference type="Gene3D" id="3.40.1110.10">
    <property type="entry name" value="Calcium-transporting ATPase, cytoplasmic domain N"/>
    <property type="match status" value="1"/>
</dbReference>
<dbReference type="GO" id="GO:0005507">
    <property type="term" value="F:copper ion binding"/>
    <property type="evidence" value="ECO:0007669"/>
    <property type="project" value="TreeGrafter"/>
</dbReference>
<dbReference type="PRINTS" id="PR00119">
    <property type="entry name" value="CATATPASE"/>
</dbReference>
<dbReference type="GO" id="GO:0016887">
    <property type="term" value="F:ATP hydrolysis activity"/>
    <property type="evidence" value="ECO:0007669"/>
    <property type="project" value="InterPro"/>
</dbReference>
<dbReference type="GO" id="GO:0055070">
    <property type="term" value="P:copper ion homeostasis"/>
    <property type="evidence" value="ECO:0007669"/>
    <property type="project" value="TreeGrafter"/>
</dbReference>
<evidence type="ECO:0000313" key="13">
    <source>
        <dbReference type="EMBL" id="CAI0643807.1"/>
    </source>
</evidence>
<dbReference type="InterPro" id="IPR036412">
    <property type="entry name" value="HAD-like_sf"/>
</dbReference>
<dbReference type="PANTHER" id="PTHR43520">
    <property type="entry name" value="ATP7, ISOFORM B"/>
    <property type="match status" value="1"/>
</dbReference>
<evidence type="ECO:0000256" key="11">
    <source>
        <dbReference type="SAM" id="SignalP"/>
    </source>
</evidence>
<evidence type="ECO:0000256" key="8">
    <source>
        <dbReference type="ARBA" id="ARBA00022989"/>
    </source>
</evidence>
<dbReference type="NCBIfam" id="TIGR01494">
    <property type="entry name" value="ATPase_P-type"/>
    <property type="match status" value="2"/>
</dbReference>
<dbReference type="EMBL" id="CAMGZC010000127">
    <property type="protein sequence ID" value="CAI0643807.1"/>
    <property type="molecule type" value="Genomic_DNA"/>
</dbReference>
<dbReference type="SFLD" id="SFLDS00003">
    <property type="entry name" value="Haloacid_Dehalogenase"/>
    <property type="match status" value="1"/>
</dbReference>
<evidence type="ECO:0000256" key="9">
    <source>
        <dbReference type="ARBA" id="ARBA00023136"/>
    </source>
</evidence>
<gene>
    <name evidence="13" type="ORF">CGXH109_LOCUS29076</name>
</gene>
<dbReference type="InterPro" id="IPR018303">
    <property type="entry name" value="ATPase_P-typ_P_site"/>
</dbReference>
<dbReference type="InterPro" id="IPR023299">
    <property type="entry name" value="ATPase_P-typ_cyto_dom_N"/>
</dbReference>
<dbReference type="InterPro" id="IPR008250">
    <property type="entry name" value="ATPase_P-typ_transduc_dom_A_sf"/>
</dbReference>
<comment type="subcellular location">
    <subcellularLocation>
        <location evidence="1">Endomembrane system</location>
        <topology evidence="1">Multi-pass membrane protein</topology>
    </subcellularLocation>
    <subcellularLocation>
        <location evidence="10">Membrane</location>
    </subcellularLocation>
</comment>
<reference evidence="13" key="1">
    <citation type="submission" date="2022-08" db="EMBL/GenBank/DDBJ databases">
        <authorList>
            <person name="Giroux E."/>
            <person name="Giroux E."/>
        </authorList>
    </citation>
    <scope>NUCLEOTIDE SEQUENCE</scope>
    <source>
        <strain evidence="13">H1091258</strain>
    </source>
</reference>
<keyword evidence="7" id="KW-1278">Translocase</keyword>
<dbReference type="GO" id="GO:0043682">
    <property type="term" value="F:P-type divalent copper transporter activity"/>
    <property type="evidence" value="ECO:0007669"/>
    <property type="project" value="TreeGrafter"/>
</dbReference>
<keyword evidence="5 10" id="KW-0547">Nucleotide-binding</keyword>
<feature type="transmembrane region" description="Helical" evidence="10">
    <location>
        <begin position="182"/>
        <end position="203"/>
    </location>
</feature>
<feature type="transmembrane region" description="Helical" evidence="10">
    <location>
        <begin position="546"/>
        <end position="564"/>
    </location>
</feature>
<keyword evidence="4 10" id="KW-0479">Metal-binding</keyword>
<dbReference type="SUPFAM" id="SSF56784">
    <property type="entry name" value="HAD-like"/>
    <property type="match status" value="1"/>
</dbReference>
<dbReference type="Gene3D" id="2.70.150.10">
    <property type="entry name" value="Calcium-transporting ATPase, cytoplasmic transduction domain A"/>
    <property type="match status" value="1"/>
</dbReference>
<dbReference type="PANTHER" id="PTHR43520:SF8">
    <property type="entry name" value="P-TYPE CU(+) TRANSPORTER"/>
    <property type="match status" value="1"/>
</dbReference>
<evidence type="ECO:0000256" key="2">
    <source>
        <dbReference type="ARBA" id="ARBA00006024"/>
    </source>
</evidence>
<comment type="caution">
    <text evidence="13">The sequence shown here is derived from an EMBL/GenBank/DDBJ whole genome shotgun (WGS) entry which is preliminary data.</text>
</comment>
<keyword evidence="9 10" id="KW-0472">Membrane</keyword>
<evidence type="ECO:0000256" key="1">
    <source>
        <dbReference type="ARBA" id="ARBA00004127"/>
    </source>
</evidence>
<feature type="domain" description="P-type ATPase A" evidence="12">
    <location>
        <begin position="80"/>
        <end position="165"/>
    </location>
</feature>
<keyword evidence="6 10" id="KW-0067">ATP-binding</keyword>
<organism evidence="13 14">
    <name type="scientific">Colletotrichum noveboracense</name>
    <dbReference type="NCBI Taxonomy" id="2664923"/>
    <lineage>
        <taxon>Eukaryota</taxon>
        <taxon>Fungi</taxon>
        <taxon>Dikarya</taxon>
        <taxon>Ascomycota</taxon>
        <taxon>Pezizomycotina</taxon>
        <taxon>Sordariomycetes</taxon>
        <taxon>Hypocreomycetidae</taxon>
        <taxon>Glomerellales</taxon>
        <taxon>Glomerellaceae</taxon>
        <taxon>Colletotrichum</taxon>
        <taxon>Colletotrichum gloeosporioides species complex</taxon>
    </lineage>
</organism>
<keyword evidence="14" id="KW-1185">Reference proteome</keyword>
<dbReference type="Proteomes" id="UP001152533">
    <property type="component" value="Unassembled WGS sequence"/>
</dbReference>
<dbReference type="GO" id="GO:0012505">
    <property type="term" value="C:endomembrane system"/>
    <property type="evidence" value="ECO:0007669"/>
    <property type="project" value="UniProtKB-SubCell"/>
</dbReference>
<evidence type="ECO:0000256" key="4">
    <source>
        <dbReference type="ARBA" id="ARBA00022723"/>
    </source>
</evidence>
<protein>
    <recommendedName>
        <fullName evidence="12">P-type ATPase A domain-containing protein</fullName>
    </recommendedName>
</protein>
<dbReference type="SUPFAM" id="SSF81653">
    <property type="entry name" value="Calcium ATPase, transduction domain A"/>
    <property type="match status" value="1"/>
</dbReference>
<dbReference type="InterPro" id="IPR059000">
    <property type="entry name" value="ATPase_P-type_domA"/>
</dbReference>
<evidence type="ECO:0000259" key="12">
    <source>
        <dbReference type="Pfam" id="PF00122"/>
    </source>
</evidence>
<name>A0A9W4RMY3_9PEZI</name>
<evidence type="ECO:0000256" key="10">
    <source>
        <dbReference type="RuleBase" id="RU362081"/>
    </source>
</evidence>
<dbReference type="AlphaFoldDB" id="A0A9W4RMY3"/>
<dbReference type="Pfam" id="PF00122">
    <property type="entry name" value="E1-E2_ATPase"/>
    <property type="match status" value="1"/>
</dbReference>
<comment type="similarity">
    <text evidence="2 10">Belongs to the cation transport ATPase (P-type) (TC 3.A.3) family. Type IB subfamily.</text>
</comment>
<evidence type="ECO:0000256" key="5">
    <source>
        <dbReference type="ARBA" id="ARBA00022741"/>
    </source>
</evidence>
<feature type="transmembrane region" description="Helical" evidence="10">
    <location>
        <begin position="30"/>
        <end position="48"/>
    </location>
</feature>
<dbReference type="Pfam" id="PF00702">
    <property type="entry name" value="Hydrolase"/>
    <property type="match status" value="1"/>
</dbReference>
<evidence type="ECO:0000313" key="14">
    <source>
        <dbReference type="Proteomes" id="UP001152533"/>
    </source>
</evidence>
<dbReference type="InterPro" id="IPR001757">
    <property type="entry name" value="P_typ_ATPase"/>
</dbReference>
<evidence type="ECO:0000256" key="7">
    <source>
        <dbReference type="ARBA" id="ARBA00022967"/>
    </source>
</evidence>
<keyword evidence="11" id="KW-0732">Signal</keyword>
<proteinExistence type="inferred from homology"/>
<accession>A0A9W4RMY3</accession>
<dbReference type="PROSITE" id="PS00154">
    <property type="entry name" value="ATPASE_E1_E2"/>
    <property type="match status" value="1"/>
</dbReference>
<dbReference type="InterPro" id="IPR023214">
    <property type="entry name" value="HAD_sf"/>
</dbReference>
<evidence type="ECO:0000256" key="3">
    <source>
        <dbReference type="ARBA" id="ARBA00022692"/>
    </source>
</evidence>
<dbReference type="GO" id="GO:0005524">
    <property type="term" value="F:ATP binding"/>
    <property type="evidence" value="ECO:0007669"/>
    <property type="project" value="UniProtKB-UniRule"/>
</dbReference>
<dbReference type="NCBIfam" id="TIGR01525">
    <property type="entry name" value="ATPase-IB_hvy"/>
    <property type="match status" value="1"/>
</dbReference>
<sequence>MNTLVALAVFLGISFSCIDLFIQGPRTATMYLATSTGLTMTVVGGRYLECLSRRQVSKDLIKIYKPLTEIDFVRLSPSGENVPSTYLRSSDEIFVEPFSTIPCDCYIISGSSLVNQSMLTRESLPVRRDVGDIIMGGTRNLHGRLVCVVKNEKGQSFYSKLLESVADSSATKSDSDTLLDDIINYFVTAVIFFAIVLPILEVFRLNLLRPKYQHVRFAVARSMTILMSACPCALGLAIPSAVATAVYSAQKRGLLITGGASTIQKLAKVKSVIFDKTGTLTGDNLTVSDFLPSPQWAHREKTLWTLICAAEVNDATGHPVGKSIFSSGVKSLGEDWLRFQAHGETRDISSSAGQGVSGNVRITKDEWHYVIVGSSKHLRAADINDIRDHGEAVGSGKIEAHIGVDGCYAGKILVLDTVKAEAQSTIATLISSGYKCSLLTGDMADEAHRVASHVGIPVLASQASPTDKLASINASKKKNGNAVAMVGDGLNDAPSLAAADVGFAVYHNNALATTGASVMILNSRIDLVCLAFKIAELTKQQITFNLRWTAAYNLLAIVMAVGWIEPFGFAMTP</sequence>
<dbReference type="SFLD" id="SFLDG00002">
    <property type="entry name" value="C1.7:_P-type_atpase_like"/>
    <property type="match status" value="1"/>
</dbReference>
<dbReference type="GO" id="GO:0016020">
    <property type="term" value="C:membrane"/>
    <property type="evidence" value="ECO:0007669"/>
    <property type="project" value="UniProtKB-SubCell"/>
</dbReference>
<dbReference type="Gene3D" id="3.40.50.1000">
    <property type="entry name" value="HAD superfamily/HAD-like"/>
    <property type="match status" value="1"/>
</dbReference>
<keyword evidence="3 10" id="KW-0812">Transmembrane</keyword>
<evidence type="ECO:0000256" key="6">
    <source>
        <dbReference type="ARBA" id="ARBA00022840"/>
    </source>
</evidence>
<feature type="transmembrane region" description="Helical" evidence="10">
    <location>
        <begin position="223"/>
        <end position="247"/>
    </location>
</feature>
<dbReference type="InterPro" id="IPR044492">
    <property type="entry name" value="P_typ_ATPase_HD_dom"/>
</dbReference>
<dbReference type="SFLD" id="SFLDF00027">
    <property type="entry name" value="p-type_atpase"/>
    <property type="match status" value="1"/>
</dbReference>
<feature type="chain" id="PRO_5040994268" description="P-type ATPase A domain-containing protein" evidence="11">
    <location>
        <begin position="17"/>
        <end position="573"/>
    </location>
</feature>
<dbReference type="InterPro" id="IPR027256">
    <property type="entry name" value="P-typ_ATPase_IB"/>
</dbReference>